<dbReference type="AlphaFoldDB" id="Q31MI6"/>
<dbReference type="Pfam" id="PF07748">
    <property type="entry name" value="Glyco_hydro_38C"/>
    <property type="match status" value="1"/>
</dbReference>
<keyword evidence="2" id="KW-0479">Metal-binding</keyword>
<dbReference type="GO" id="GO:0046872">
    <property type="term" value="F:metal ion binding"/>
    <property type="evidence" value="ECO:0007669"/>
    <property type="project" value="UniProtKB-KW"/>
</dbReference>
<dbReference type="CAZy" id="GH38">
    <property type="family name" value="Glycoside Hydrolase Family 38"/>
</dbReference>
<dbReference type="HOGENOM" id="CLU_003442_1_2_3"/>
<dbReference type="InterPro" id="IPR015341">
    <property type="entry name" value="Glyco_hydro_38_cen"/>
</dbReference>
<keyword evidence="7" id="KW-1185">Reference proteome</keyword>
<dbReference type="InterPro" id="IPR011013">
    <property type="entry name" value="Gal_mutarotase_sf_dom"/>
</dbReference>
<dbReference type="SMART" id="SM00872">
    <property type="entry name" value="Alpha-mann_mid"/>
    <property type="match status" value="1"/>
</dbReference>
<evidence type="ECO:0000256" key="4">
    <source>
        <dbReference type="ARBA" id="ARBA00023295"/>
    </source>
</evidence>
<dbReference type="InterPro" id="IPR011330">
    <property type="entry name" value="Glyco_hydro/deAcase_b/a-brl"/>
</dbReference>
<dbReference type="InterPro" id="IPR027291">
    <property type="entry name" value="Glyco_hydro_38_N_sf"/>
</dbReference>
<feature type="domain" description="Glycoside hydrolase family 38 central" evidence="5">
    <location>
        <begin position="502"/>
        <end position="580"/>
    </location>
</feature>
<organism evidence="6 7">
    <name type="scientific">Synechococcus elongatus (strain ATCC 33912 / PCC 7942 / FACHB-805)</name>
    <name type="common">Anacystis nidulans R2</name>
    <dbReference type="NCBI Taxonomy" id="1140"/>
    <lineage>
        <taxon>Bacteria</taxon>
        <taxon>Bacillati</taxon>
        <taxon>Cyanobacteriota</taxon>
        <taxon>Cyanophyceae</taxon>
        <taxon>Synechococcales</taxon>
        <taxon>Synechococcaceae</taxon>
        <taxon>Synechococcus</taxon>
    </lineage>
</organism>
<protein>
    <submittedName>
        <fullName evidence="6">Alpha-mannosidase</fullName>
    </submittedName>
</protein>
<gene>
    <name evidence="6" type="ordered locus">Synpcc7942_1703</name>
</gene>
<dbReference type="InterPro" id="IPR011682">
    <property type="entry name" value="Glyco_hydro_38_C"/>
</dbReference>
<evidence type="ECO:0000256" key="3">
    <source>
        <dbReference type="ARBA" id="ARBA00022801"/>
    </source>
</evidence>
<sequence length="1025" mass="115250">MRRRPDSIPLVKADTAAIAALVTLLRRQTEVDLQPHWRLAPATVQAEGCLIAQGFETWSIAERNEKQHIAWPRGQKTLWLACCWTIPDRCDRWPVADMALRLALTWWAEAAEVYVDGQLVQTGDLFDCSSRVLLRDMAQPGDRLQLLLRLVSPGHDDGALVRSQLIFESSTDLPELSFLGQELAVVNSFAEQLQPELLPKLEAIAQSFADLDCSQADTADRLARLRDQLAAIAAPIRQRRVSLLGHAHLDLAWLWPVAETWEAAQRTFESVLQLQAAFPELTFGHSTPALYEWIERNRPDLFVAIQAQIAAGRWEVNAGPWVEPELNLVSAESLVRQLLYGQRYSTETLGVQNRVAWLPDSFGFCWQLPQLLQQAGIDTFVTQKLRWNDSTQFPHGLFRWRSPDGSEVLALMSAPIGTGIDPEAIANYSWEWEQQTGSQESLWLPGVGDHGGGPTRDMLEQARRWQQSPCFPQLQFETLTAYLERLGDRDRLPVWNNELYLEFHRGCYTSHADQKAYNRQAETALYSAEVWASFASLLTGADYPKVNLEAAWKATLFNQFHDILPGSAIPEVYADADPEWQQAIATAHQVKSEALTAIAAHIAWTAPPSSTAQPWLIFNDLPGDRSTVIAIDGHWRIFDLSGQELPSQFTPTETLVAVTVSGMGWLGLWREAAIATIQAIDPTAPLHLSNDWLSAEIDPETGDLLQLRDRQGRELLDGQGNQFQRFQDQGQYWDAWNIDPAYEQHPLPSPELQSLTWLEQGPLRWRLRRILSCDRSTITQDYVLTVADPWLKLETTIDWQQRHELLKVAFPTTVSAPVATYEMAAGAIARPTQPQTPAEAAQWEVPALRWADLSDLQGGLAILNDCKYGYDCRDRQLRLTLLRGSTWPDPQADLGQHQFAYAIYPHPDSWQAAGVAPLARRLNQPLTGQPAPFAQGALQPSQTLLNWNADQLLPLALKRSETGDRWLLRCYEAIGQTAELVLTGDRTWQIGARLDGLEQPLSSSSTEVQPWQIASFELLQPTQEN</sequence>
<dbReference type="Pfam" id="PF09261">
    <property type="entry name" value="Alpha-mann_mid"/>
    <property type="match status" value="1"/>
</dbReference>
<dbReference type="InterPro" id="IPR028995">
    <property type="entry name" value="Glyco_hydro_57/38_cen_sf"/>
</dbReference>
<dbReference type="KEGG" id="syf:Synpcc7942_1703"/>
<keyword evidence="3" id="KW-0378">Hydrolase</keyword>
<dbReference type="FunFam" id="1.20.1270.50:FF:000004">
    <property type="entry name" value="alpha-mannosidase 2C1 isoform X1"/>
    <property type="match status" value="1"/>
</dbReference>
<dbReference type="InterPro" id="IPR037094">
    <property type="entry name" value="Glyco_hydro_38_cen_sf"/>
</dbReference>
<dbReference type="STRING" id="1140.Synpcc7942_1703"/>
<dbReference type="EMBL" id="CP000100">
    <property type="protein sequence ID" value="ABB57733.1"/>
    <property type="molecule type" value="Genomic_DNA"/>
</dbReference>
<dbReference type="SUPFAM" id="SSF74650">
    <property type="entry name" value="Galactose mutarotase-like"/>
    <property type="match status" value="1"/>
</dbReference>
<dbReference type="InterPro" id="IPR000602">
    <property type="entry name" value="Glyco_hydro_38_N"/>
</dbReference>
<dbReference type="SUPFAM" id="SSF88688">
    <property type="entry name" value="Families 57/38 glycoside transferase middle domain"/>
    <property type="match status" value="1"/>
</dbReference>
<dbReference type="Gene3D" id="1.20.1270.50">
    <property type="entry name" value="Glycoside hydrolase family 38, central domain"/>
    <property type="match status" value="1"/>
</dbReference>
<dbReference type="Pfam" id="PF01074">
    <property type="entry name" value="Glyco_hydro_38N"/>
    <property type="match status" value="1"/>
</dbReference>
<dbReference type="GO" id="GO:0004559">
    <property type="term" value="F:alpha-mannosidase activity"/>
    <property type="evidence" value="ECO:0007669"/>
    <property type="project" value="InterPro"/>
</dbReference>
<proteinExistence type="inferred from homology"/>
<dbReference type="GO" id="GO:0030246">
    <property type="term" value="F:carbohydrate binding"/>
    <property type="evidence" value="ECO:0007669"/>
    <property type="project" value="InterPro"/>
</dbReference>
<evidence type="ECO:0000256" key="1">
    <source>
        <dbReference type="ARBA" id="ARBA00009792"/>
    </source>
</evidence>
<dbReference type="PANTHER" id="PTHR46017">
    <property type="entry name" value="ALPHA-MANNOSIDASE 2C1"/>
    <property type="match status" value="1"/>
</dbReference>
<accession>Q31MI6</accession>
<dbReference type="PANTHER" id="PTHR46017:SF1">
    <property type="entry name" value="ALPHA-MANNOSIDASE 2C1"/>
    <property type="match status" value="1"/>
</dbReference>
<keyword evidence="4" id="KW-0326">Glycosidase</keyword>
<evidence type="ECO:0000259" key="5">
    <source>
        <dbReference type="SMART" id="SM00872"/>
    </source>
</evidence>
<dbReference type="SUPFAM" id="SSF88713">
    <property type="entry name" value="Glycoside hydrolase/deacetylase"/>
    <property type="match status" value="1"/>
</dbReference>
<dbReference type="CDD" id="cd10789">
    <property type="entry name" value="GH38N_AMII_ER_cytosolic"/>
    <property type="match status" value="1"/>
</dbReference>
<dbReference type="Pfam" id="PF17677">
    <property type="entry name" value="Glyco_hydro38C2"/>
    <property type="match status" value="1"/>
</dbReference>
<evidence type="ECO:0000256" key="2">
    <source>
        <dbReference type="ARBA" id="ARBA00022723"/>
    </source>
</evidence>
<evidence type="ECO:0000313" key="6">
    <source>
        <dbReference type="EMBL" id="ABB57733.1"/>
    </source>
</evidence>
<dbReference type="Gene3D" id="2.70.98.30">
    <property type="entry name" value="Golgi alpha-mannosidase II, domain 4"/>
    <property type="match status" value="1"/>
</dbReference>
<dbReference type="GO" id="GO:0009313">
    <property type="term" value="P:oligosaccharide catabolic process"/>
    <property type="evidence" value="ECO:0007669"/>
    <property type="project" value="TreeGrafter"/>
</dbReference>
<dbReference type="BioCyc" id="SYNEL:SYNPCC7942_1703-MONOMER"/>
<evidence type="ECO:0000313" key="7">
    <source>
        <dbReference type="Proteomes" id="UP000889800"/>
    </source>
</evidence>
<dbReference type="Proteomes" id="UP000889800">
    <property type="component" value="Chromosome"/>
</dbReference>
<dbReference type="Gene3D" id="3.20.110.10">
    <property type="entry name" value="Glycoside hydrolase 38, N terminal domain"/>
    <property type="match status" value="1"/>
</dbReference>
<name>Q31MI6_SYNE7</name>
<reference evidence="7" key="1">
    <citation type="submission" date="2005-08" db="EMBL/GenBank/DDBJ databases">
        <title>Complete sequence of chromosome 1 of Synechococcus elongatus PCC 7942.</title>
        <authorList>
            <consortium name="US DOE Joint Genome Institute"/>
            <person name="Copeland A."/>
            <person name="Lucas S."/>
            <person name="Lapidus A."/>
            <person name="Barry K."/>
            <person name="Detter J.C."/>
            <person name="Glavina T."/>
            <person name="Hammon N."/>
            <person name="Israni S."/>
            <person name="Pitluck S."/>
            <person name="Schmutz J."/>
            <person name="Larimer F."/>
            <person name="Land M."/>
            <person name="Kyrpides N."/>
            <person name="Lykidis A."/>
            <person name="Richardson P."/>
        </authorList>
    </citation>
    <scope>NUCLEOTIDE SEQUENCE [LARGE SCALE GENOMIC DNA]</scope>
    <source>
        <strain evidence="7">ATCC 33912 / PCC 7942 / FACHB-805</strain>
    </source>
</reference>
<dbReference type="PaxDb" id="1140-Synpcc7942_1703"/>
<dbReference type="eggNOG" id="COG0383">
    <property type="taxonomic scope" value="Bacteria"/>
</dbReference>
<comment type="similarity">
    <text evidence="1">Belongs to the glycosyl hydrolase 38 family.</text>
</comment>
<dbReference type="GO" id="GO:0006013">
    <property type="term" value="P:mannose metabolic process"/>
    <property type="evidence" value="ECO:0007669"/>
    <property type="project" value="InterPro"/>
</dbReference>
<dbReference type="InterPro" id="IPR041147">
    <property type="entry name" value="GH38_C"/>
</dbReference>